<dbReference type="Pfam" id="PF12937">
    <property type="entry name" value="F-box-like"/>
    <property type="match status" value="1"/>
</dbReference>
<name>A0ABD3TVM0_9LAMI</name>
<dbReference type="InterPro" id="IPR001810">
    <property type="entry name" value="F-box_dom"/>
</dbReference>
<dbReference type="AlphaFoldDB" id="A0ABD3TVM0"/>
<evidence type="ECO:0000259" key="2">
    <source>
        <dbReference type="PROSITE" id="PS50181"/>
    </source>
</evidence>
<evidence type="ECO:0000256" key="1">
    <source>
        <dbReference type="SAM" id="Coils"/>
    </source>
</evidence>
<dbReference type="SUPFAM" id="SSF81383">
    <property type="entry name" value="F-box domain"/>
    <property type="match status" value="1"/>
</dbReference>
<dbReference type="Proteomes" id="UP001634393">
    <property type="component" value="Unassembled WGS sequence"/>
</dbReference>
<feature type="coiled-coil region" evidence="1">
    <location>
        <begin position="176"/>
        <end position="210"/>
    </location>
</feature>
<gene>
    <name evidence="3" type="ORF">ACJIZ3_025661</name>
</gene>
<keyword evidence="1" id="KW-0175">Coiled coil</keyword>
<protein>
    <recommendedName>
        <fullName evidence="2">F-box domain-containing protein</fullName>
    </recommendedName>
</protein>
<accession>A0ABD3TVM0</accession>
<comment type="caution">
    <text evidence="3">The sequence shown here is derived from an EMBL/GenBank/DDBJ whole genome shotgun (WGS) entry which is preliminary data.</text>
</comment>
<feature type="coiled-coil region" evidence="1">
    <location>
        <begin position="108"/>
        <end position="142"/>
    </location>
</feature>
<dbReference type="InterPro" id="IPR036047">
    <property type="entry name" value="F-box-like_dom_sf"/>
</dbReference>
<dbReference type="PROSITE" id="PS50181">
    <property type="entry name" value="FBOX"/>
    <property type="match status" value="1"/>
</dbReference>
<dbReference type="Gene3D" id="1.20.1280.50">
    <property type="match status" value="1"/>
</dbReference>
<reference evidence="3 4" key="1">
    <citation type="submission" date="2024-12" db="EMBL/GenBank/DDBJ databases">
        <title>The unique morphological basis and parallel evolutionary history of personate flowers in Penstemon.</title>
        <authorList>
            <person name="Depatie T.H."/>
            <person name="Wessinger C.A."/>
        </authorList>
    </citation>
    <scope>NUCLEOTIDE SEQUENCE [LARGE SCALE GENOMIC DNA]</scope>
    <source>
        <strain evidence="3">WTNN_2</strain>
        <tissue evidence="3">Leaf</tissue>
    </source>
</reference>
<proteinExistence type="predicted"/>
<dbReference type="EMBL" id="JBJXBP010000003">
    <property type="protein sequence ID" value="KAL3841070.1"/>
    <property type="molecule type" value="Genomic_DNA"/>
</dbReference>
<sequence length="251" mass="29303">MSVLPDEMWRRILEIGIESKTLDYRSLCCLSISCRRLRSLAAEDSLWSNLLLTDFPSISNSDENRINCRGNNYSSSKFKSLYRISYEKDREQKRLAHRRAVLRIESEIAVHLRRIQEIKLQLSEEKEKMNKAIAELLNLRRVRQASAVLDVWQPEIIRSRQKEMVQQCNVPVDFRINAVEMEISLCKQQIAGLEKALIVKKRTLAAAKEQLASVKYHPLQDFNSSSFQLNVFRIRNNKMLKHTIPQLSETD</sequence>
<keyword evidence="4" id="KW-1185">Reference proteome</keyword>
<organism evidence="3 4">
    <name type="scientific">Penstemon smallii</name>
    <dbReference type="NCBI Taxonomy" id="265156"/>
    <lineage>
        <taxon>Eukaryota</taxon>
        <taxon>Viridiplantae</taxon>
        <taxon>Streptophyta</taxon>
        <taxon>Embryophyta</taxon>
        <taxon>Tracheophyta</taxon>
        <taxon>Spermatophyta</taxon>
        <taxon>Magnoliopsida</taxon>
        <taxon>eudicotyledons</taxon>
        <taxon>Gunneridae</taxon>
        <taxon>Pentapetalae</taxon>
        <taxon>asterids</taxon>
        <taxon>lamiids</taxon>
        <taxon>Lamiales</taxon>
        <taxon>Plantaginaceae</taxon>
        <taxon>Cheloneae</taxon>
        <taxon>Penstemon</taxon>
    </lineage>
</organism>
<evidence type="ECO:0000313" key="4">
    <source>
        <dbReference type="Proteomes" id="UP001634393"/>
    </source>
</evidence>
<evidence type="ECO:0000313" key="3">
    <source>
        <dbReference type="EMBL" id="KAL3841070.1"/>
    </source>
</evidence>
<feature type="domain" description="F-box" evidence="2">
    <location>
        <begin position="1"/>
        <end position="50"/>
    </location>
</feature>